<feature type="compositionally biased region" description="Basic and acidic residues" evidence="4">
    <location>
        <begin position="1306"/>
        <end position="1317"/>
    </location>
</feature>
<dbReference type="SUPFAM" id="SSF52777">
    <property type="entry name" value="CoA-dependent acyltransferases"/>
    <property type="match status" value="4"/>
</dbReference>
<feature type="compositionally biased region" description="Basic and acidic residues" evidence="4">
    <location>
        <begin position="1333"/>
        <end position="1350"/>
    </location>
</feature>
<evidence type="ECO:0000259" key="5">
    <source>
        <dbReference type="PROSITE" id="PS50075"/>
    </source>
</evidence>
<evidence type="ECO:0000256" key="3">
    <source>
        <dbReference type="ARBA" id="ARBA00022553"/>
    </source>
</evidence>
<feature type="domain" description="Carrier" evidence="5">
    <location>
        <begin position="1348"/>
        <end position="1428"/>
    </location>
</feature>
<dbReference type="InterPro" id="IPR042099">
    <property type="entry name" value="ANL_N_sf"/>
</dbReference>
<dbReference type="InterPro" id="IPR045851">
    <property type="entry name" value="AMP-bd_C_sf"/>
</dbReference>
<dbReference type="EMBL" id="JADKMA010000085">
    <property type="protein sequence ID" value="MBO8193532.1"/>
    <property type="molecule type" value="Genomic_DNA"/>
</dbReference>
<dbReference type="InterPro" id="IPR036661">
    <property type="entry name" value="Luciferase-like_sf"/>
</dbReference>
<keyword evidence="7" id="KW-1185">Reference proteome</keyword>
<dbReference type="Pfam" id="PF00501">
    <property type="entry name" value="AMP-binding"/>
    <property type="match status" value="1"/>
</dbReference>
<dbReference type="InterPro" id="IPR011251">
    <property type="entry name" value="Luciferase-like_dom"/>
</dbReference>
<dbReference type="InterPro" id="IPR020806">
    <property type="entry name" value="PKS_PP-bd"/>
</dbReference>
<dbReference type="SMART" id="SM00823">
    <property type="entry name" value="PKS_PP"/>
    <property type="match status" value="1"/>
</dbReference>
<dbReference type="SUPFAM" id="SSF47336">
    <property type="entry name" value="ACP-like"/>
    <property type="match status" value="1"/>
</dbReference>
<dbReference type="InterPro" id="IPR000873">
    <property type="entry name" value="AMP-dep_synth/lig_dom"/>
</dbReference>
<dbReference type="PROSITE" id="PS50075">
    <property type="entry name" value="CARRIER"/>
    <property type="match status" value="1"/>
</dbReference>
<feature type="region of interest" description="Disordered" evidence="4">
    <location>
        <begin position="550"/>
        <end position="570"/>
    </location>
</feature>
<evidence type="ECO:0000313" key="7">
    <source>
        <dbReference type="Proteomes" id="UP001519064"/>
    </source>
</evidence>
<evidence type="ECO:0000256" key="1">
    <source>
        <dbReference type="ARBA" id="ARBA00001957"/>
    </source>
</evidence>
<dbReference type="SUPFAM" id="SSF56801">
    <property type="entry name" value="Acetyl-CoA synthetase-like"/>
    <property type="match status" value="1"/>
</dbReference>
<dbReference type="Pfam" id="PF00296">
    <property type="entry name" value="Bac_luciferase"/>
    <property type="match status" value="1"/>
</dbReference>
<feature type="region of interest" description="Disordered" evidence="4">
    <location>
        <begin position="1597"/>
        <end position="1627"/>
    </location>
</feature>
<dbReference type="InterPro" id="IPR006162">
    <property type="entry name" value="Ppantetheine_attach_site"/>
</dbReference>
<dbReference type="PANTHER" id="PTHR45527">
    <property type="entry name" value="NONRIBOSOMAL PEPTIDE SYNTHETASE"/>
    <property type="match status" value="1"/>
</dbReference>
<organism evidence="6 7">
    <name type="scientific">Streptomyces oryzae</name>
    <dbReference type="NCBI Taxonomy" id="1434886"/>
    <lineage>
        <taxon>Bacteria</taxon>
        <taxon>Bacillati</taxon>
        <taxon>Actinomycetota</taxon>
        <taxon>Actinomycetes</taxon>
        <taxon>Kitasatosporales</taxon>
        <taxon>Streptomycetaceae</taxon>
        <taxon>Streptomyces</taxon>
    </lineage>
</organism>
<dbReference type="InterPro" id="IPR009081">
    <property type="entry name" value="PP-bd_ACP"/>
</dbReference>
<evidence type="ECO:0000256" key="4">
    <source>
        <dbReference type="SAM" id="MobiDB-lite"/>
    </source>
</evidence>
<protein>
    <submittedName>
        <fullName evidence="6">Amino acid adenylation domain-containing protein</fullName>
    </submittedName>
</protein>
<dbReference type="Gene3D" id="3.30.559.10">
    <property type="entry name" value="Chloramphenicol acetyltransferase-like domain"/>
    <property type="match status" value="2"/>
</dbReference>
<feature type="compositionally biased region" description="Basic and acidic residues" evidence="4">
    <location>
        <begin position="940"/>
        <end position="957"/>
    </location>
</feature>
<dbReference type="InterPro" id="IPR024011">
    <property type="entry name" value="Biosynth_lucif-like_mOase_dom"/>
</dbReference>
<dbReference type="CDD" id="cd05930">
    <property type="entry name" value="A_NRPS"/>
    <property type="match status" value="1"/>
</dbReference>
<evidence type="ECO:0000313" key="6">
    <source>
        <dbReference type="EMBL" id="MBO8193532.1"/>
    </source>
</evidence>
<dbReference type="Proteomes" id="UP001519064">
    <property type="component" value="Unassembled WGS sequence"/>
</dbReference>
<dbReference type="Pfam" id="PF00550">
    <property type="entry name" value="PP-binding"/>
    <property type="match status" value="1"/>
</dbReference>
<dbReference type="NCBIfam" id="TIGR01733">
    <property type="entry name" value="AA-adenyl-dom"/>
    <property type="match status" value="1"/>
</dbReference>
<dbReference type="Gene3D" id="1.10.1200.10">
    <property type="entry name" value="ACP-like"/>
    <property type="match status" value="1"/>
</dbReference>
<dbReference type="InterPro" id="IPR010071">
    <property type="entry name" value="AA_adenyl_dom"/>
</dbReference>
<dbReference type="Gene3D" id="3.30.300.30">
    <property type="match status" value="1"/>
</dbReference>
<comment type="cofactor">
    <cofactor evidence="1">
        <name>pantetheine 4'-phosphate</name>
        <dbReference type="ChEBI" id="CHEBI:47942"/>
    </cofactor>
</comment>
<comment type="caution">
    <text evidence="6">The sequence shown here is derived from an EMBL/GenBank/DDBJ whole genome shotgun (WGS) entry which is preliminary data.</text>
</comment>
<gene>
    <name evidence="6" type="ORF">ITI46_17975</name>
</gene>
<keyword evidence="2" id="KW-0596">Phosphopantetheine</keyword>
<dbReference type="InterPro" id="IPR036736">
    <property type="entry name" value="ACP-like_sf"/>
</dbReference>
<keyword evidence="3" id="KW-0597">Phosphoprotein</keyword>
<feature type="region of interest" description="Disordered" evidence="4">
    <location>
        <begin position="1300"/>
        <end position="1350"/>
    </location>
</feature>
<feature type="compositionally biased region" description="Basic and acidic residues" evidence="4">
    <location>
        <begin position="1614"/>
        <end position="1627"/>
    </location>
</feature>
<name>A0ABS3XDS0_9ACTN</name>
<dbReference type="PROSITE" id="PS00455">
    <property type="entry name" value="AMP_BINDING"/>
    <property type="match status" value="1"/>
</dbReference>
<dbReference type="Gene3D" id="3.30.559.30">
    <property type="entry name" value="Nonribosomal peptide synthetase, condensation domain"/>
    <property type="match status" value="2"/>
</dbReference>
<dbReference type="Gene3D" id="3.20.20.30">
    <property type="entry name" value="Luciferase-like domain"/>
    <property type="match status" value="1"/>
</dbReference>
<dbReference type="PROSITE" id="PS00012">
    <property type="entry name" value="PHOSPHOPANTETHEINE"/>
    <property type="match status" value="1"/>
</dbReference>
<dbReference type="Gene3D" id="3.40.50.12780">
    <property type="entry name" value="N-terminal domain of ligase-like"/>
    <property type="match status" value="1"/>
</dbReference>
<dbReference type="SUPFAM" id="SSF51679">
    <property type="entry name" value="Bacterial luciferase-like"/>
    <property type="match status" value="1"/>
</dbReference>
<evidence type="ECO:0000256" key="2">
    <source>
        <dbReference type="ARBA" id="ARBA00022450"/>
    </source>
</evidence>
<dbReference type="NCBIfam" id="TIGR04020">
    <property type="entry name" value="seco_metab_LLM"/>
    <property type="match status" value="1"/>
</dbReference>
<reference evidence="6 7" key="1">
    <citation type="submission" date="2020-11" db="EMBL/GenBank/DDBJ databases">
        <title>Streptomyces spirodelae sp. nov., isolated from duckweed.</title>
        <authorList>
            <person name="Saimee Y."/>
            <person name="Duangmal K."/>
        </authorList>
    </citation>
    <scope>NUCLEOTIDE SEQUENCE [LARGE SCALE GENOMIC DNA]</scope>
    <source>
        <strain evidence="6 7">S16-07</strain>
    </source>
</reference>
<sequence>GPYALVLETARFADRHGFHAVWLPERHFHTFGGVFPNPSVLAAALSRETSRIRLNAGSVVLPLHDPLRVAEEWSVVDNLSGGRVGLGCASGWHAQDFVLAPDRFAGRRDVTFEHLAELKRLWQGGTVQRRTGEGAPAQVRIQPRPVQQLPPLSLATTGRRESYEQAARHGLGVLTNLMHQDIGQLAENIRHYRTARAACGLDPDAGRVTVLLHTYLAAEHATARAEALEPMCRYLRSSLTMRAAATAAGHRQQDVAHADEKDLDLLFRRAYDRYCDGRALIGSPQSVAPMIDELRRAGVDEIASLVDFGMPADRMRDGLEVLGTLRARYHDGSGTAVSDPVVSGPVVSGPATPEQRRLWVASQLAPPGTYNELQAVRLRGPLDERALRTALDGLVARHPALRTVFEDGSTGTLRQKVLPARPAALRITDVSGTDAGDAENTENAEDPEAAIRRVLREESDRPHDTARGPLFTPRLLRLDAKDHVLVLAMHHLVTDGHSAGLLSADLQELYRAAHEERAPRFPRTAGSPLELAEPASTPQDAEWWRTHLGEDPRAPQVPTDRPRSGTVGRGDAVSVHLDADKLAGLREWSGQQGVTLFATLLTGWRIVLRGLCGQDDFVVGSTFGRRHAANQDTVGFHAALLPLRARLTDGQRPADAVRATRDTLLAAARHQFADLDELPAARAAGPAAARPLATVSADLDTEHLAGVDLPGLHAEPLPEGTLSAPLELALMAVRTRTGLRLRVRYDADLYETGTVRRMLRRLCAVLDALQGPAEHLADLPVAAPEDETEEDGWCDGGPPLPHEPTLTSLRPPASDAPLVYDAPPVRDDDGHDAALDASGRAWSGNRIAATAAALTTRLRRTGVGRGATVALALPRGPEFAAAVLGVLDTGACCLPLDLAQPAARLTAVLDDAGPAAVVVRDDDQLHPAVRTHPHRLRLRAPADEREGHGTRGQERPDVAGSDPAFLLYTSGSTGRPKGVVLEHRNLATTLATYRDRLGIGPEDRLSWYSGTGFDATALELWPALATGAQLHVVPEQLRLDPAELTRWLVEQRITVAFLPTPIAEELLARDWPAHTALRALVTGGEQLRRRPRSGLPFSLVNIYGPTEAAVFCSLGEVTPEGRARFGLPSLGRPTPGTRLELRDAAGRPVPVGAVGELHIGGPQVARGYLREAPATEDRFHTDPSGRRWYRTGDLARRRPDGRLHYVGRVDDQAQINGVRVEPAEVEAAVRTLDGVRDARVVPGQAPGTDDAGRQLLHCHVVPEAAAGTGPESVRVWRRALGELLPGPMIPERWTVVDRLPVTPNGKWDRGSTRRTAEAPRGTPSAKGTGHHPAPHDGHPDRRDRPDRPDRPETVAALRVCWQQVLGLDGDAAQSFSDDDSFFDVGGHSISAIRLLNRVREQFGTACTMAEFFAEPTVAALAGRLVARGARHRAPVTMEQASVLRAHRTAARPEVWNVPTRLTMTGPLDAGALEQAVGRLLARHHALRCRFVRDDEGRWWQEVHDVPEGSPLPVRDLSGLPEPEREAGAEELCRRLAATPFDPTRSVQPVTRLIRLGADRWMLMLVLHHSSVDAWSLSQLLDELATLYAAAVRGEPDGLPAPGAQSTDYGNFQHRLRDPEEEARRRDSWSRYLSGAPFRLGLPADRPRPALPSGHGGTARLRIPGHTRAAAERLGRSLSTTAFPVATAALAVLLARLSGERDILLNIPYAHRERAEHESMVTCTAMATSVRIRLDAAATFEDLVRHSNSTTHEAIGMLRPMFEVLDHIRASGVPDVPERLPIGFAFNNSLDTGVSLPGLEVHVDDVAAPAARCDLTFGLAPAPAGPDEDPGAPGYWAFLEYATDQWNPDTAQSLLTSYADVLQETCAHPTSTLGSLLGGGLSA</sequence>
<dbReference type="CDD" id="cd19531">
    <property type="entry name" value="LCL_NRPS-like"/>
    <property type="match status" value="1"/>
</dbReference>
<dbReference type="InterPro" id="IPR020845">
    <property type="entry name" value="AMP-binding_CS"/>
</dbReference>
<dbReference type="Pfam" id="PF00668">
    <property type="entry name" value="Condensation"/>
    <property type="match status" value="2"/>
</dbReference>
<dbReference type="InterPro" id="IPR023213">
    <property type="entry name" value="CAT-like_dom_sf"/>
</dbReference>
<feature type="region of interest" description="Disordered" evidence="4">
    <location>
        <begin position="518"/>
        <end position="537"/>
    </location>
</feature>
<feature type="non-terminal residue" evidence="6">
    <location>
        <position position="1"/>
    </location>
</feature>
<proteinExistence type="predicted"/>
<feature type="region of interest" description="Disordered" evidence="4">
    <location>
        <begin position="938"/>
        <end position="961"/>
    </location>
</feature>
<accession>A0ABS3XDS0</accession>
<dbReference type="PANTHER" id="PTHR45527:SF1">
    <property type="entry name" value="FATTY ACID SYNTHASE"/>
    <property type="match status" value="1"/>
</dbReference>
<dbReference type="RefSeq" id="WP_209240644.1">
    <property type="nucleotide sequence ID" value="NZ_JADKMA010000085.1"/>
</dbReference>
<dbReference type="InterPro" id="IPR001242">
    <property type="entry name" value="Condensation_dom"/>
</dbReference>